<feature type="domain" description="Cullin family profile" evidence="7">
    <location>
        <begin position="556"/>
        <end position="759"/>
    </location>
</feature>
<reference evidence="9" key="1">
    <citation type="submission" date="2024-07" db="EMBL/GenBank/DDBJ databases">
        <title>Two chromosome-level genome assemblies of Korean endemic species Abeliophyllum distichum and Forsythia ovata (Oleaceae).</title>
        <authorList>
            <person name="Jang H."/>
        </authorList>
    </citation>
    <scope>NUCLEOTIDE SEQUENCE [LARGE SCALE GENOMIC DNA]</scope>
</reference>
<dbReference type="GO" id="GO:0005634">
    <property type="term" value="C:nucleus"/>
    <property type="evidence" value="ECO:0007669"/>
    <property type="project" value="UniProtKB-ARBA"/>
</dbReference>
<evidence type="ECO:0000256" key="4">
    <source>
        <dbReference type="ARBA" id="ARBA00022786"/>
    </source>
</evidence>
<accession>A0ABD1XB89</accession>
<dbReference type="InterPro" id="IPR057975">
    <property type="entry name" value="TPR_ANAPC2"/>
</dbReference>
<dbReference type="SMART" id="SM00182">
    <property type="entry name" value="CULLIN"/>
    <property type="match status" value="1"/>
</dbReference>
<dbReference type="InterPro" id="IPR036390">
    <property type="entry name" value="WH_DNA-bd_sf"/>
</dbReference>
<dbReference type="Gene3D" id="1.10.10.10">
    <property type="entry name" value="Winged helix-like DNA-binding domain superfamily/Winged helix DNA-binding domain"/>
    <property type="match status" value="1"/>
</dbReference>
<dbReference type="Pfam" id="PF25773">
    <property type="entry name" value="TPR_ANAPC2"/>
    <property type="match status" value="1"/>
</dbReference>
<dbReference type="Pfam" id="PF26557">
    <property type="entry name" value="Cullin_AB"/>
    <property type="match status" value="1"/>
</dbReference>
<keyword evidence="4" id="KW-0833">Ubl conjugation pathway</keyword>
<keyword evidence="9" id="KW-1185">Reference proteome</keyword>
<dbReference type="AlphaFoldDB" id="A0ABD1XB89"/>
<protein>
    <recommendedName>
        <fullName evidence="1">Anaphase-promoting complex subunit 2</fullName>
    </recommendedName>
</protein>
<evidence type="ECO:0000256" key="5">
    <source>
        <dbReference type="ARBA" id="ARBA00023306"/>
    </source>
</evidence>
<proteinExistence type="inferred from homology"/>
<keyword evidence="5" id="KW-0131">Cell cycle</keyword>
<dbReference type="PANTHER" id="PTHR45957">
    <property type="entry name" value="ANAPHASE-PROMOTING COMPLEX SUBUNIT 2"/>
    <property type="match status" value="1"/>
</dbReference>
<dbReference type="GO" id="GO:0051301">
    <property type="term" value="P:cell division"/>
    <property type="evidence" value="ECO:0007669"/>
    <property type="project" value="UniProtKB-KW"/>
</dbReference>
<gene>
    <name evidence="8" type="ORF">Fot_03983</name>
</gene>
<evidence type="ECO:0000313" key="8">
    <source>
        <dbReference type="EMBL" id="KAL2559244.1"/>
    </source>
</evidence>
<sequence length="884" mass="99238">MAVVDDSTSSPMCNLEVLDSLVEDLVGEIDDSWNGFCLATEALLNGNGDLSFASDFVTHAQNLCNRGLESLVTEHFLGSLEKTFEKNGASRFWRHFDVYGDPAVLEMNNQDQQDEIQQVLHNALEEISSEKQYQEKCLSMLVHALQTYRENKSEGQISSDAKCNHLFSKYHLTLSSILMASLPRHLPDVLHWYFKGRLEELSTIMATGYEDDNELQAEDEMDLDEKGKLSNRTGKMDIDESNSHGIFLGNNKLVKNIGVVVRDLRSLGFTSMAEDAYASAIFFLLKTKVHELAGDDYRSSVLESIKRWIQAVPLQFLHALLDYLGESKSNESPSSGLKSPLASYPSSNYYGTGTPSEGLVRWQLRLEYFAYETLQDLRIAKLFEIIVDYPDSSPAIEDLKQCLEYTGQHSKLVDSFITALRYRLLTAGASTNDILHQYVSTIKALRTIDPAGVFLEAVGEPIREYLRGRKDTIKCIVTMLTDGAGGNPSGPGSTGDSLLEELNRDEENQESSGLDDDVNTDDKQAWINAQSWEPDPLEADPLKGSRYRRKVDILGMIVGIIGSKDQLVNEYRVMLAEKLLNKSDYDIDSEIRTLELLKIHFGESSMQKCEIMLNDLIDSKRTNTNIKATIKQQPQPAADLWEHEMSLDNINATIISTNFWPPIQDEALNVPGPVDQLLSDYAKRFNEVKTPRKLLWKKNLGTVKLELEFEDRVLQFTVTPLHASIIMQFQDKTSWTSKNLAAAVGLPVDVLNRRINFWISKGILAESVEADSSDHKFTLVDSGKTGGNVGSCEELLGGDEDGERSVASVEDQLHKEMTVYEKFITGMLTNFGSMALDRIHNTLKMFCIGDPSYDKSLQQLQSFLSGLVAEEKLELRDGMYFLKK</sequence>
<evidence type="ECO:0000259" key="7">
    <source>
        <dbReference type="PROSITE" id="PS50069"/>
    </source>
</evidence>
<evidence type="ECO:0000256" key="2">
    <source>
        <dbReference type="ARBA" id="ARBA00022618"/>
    </source>
</evidence>
<dbReference type="Proteomes" id="UP001604277">
    <property type="component" value="Unassembled WGS sequence"/>
</dbReference>
<dbReference type="SUPFAM" id="SSF46785">
    <property type="entry name" value="Winged helix' DNA-binding domain"/>
    <property type="match status" value="1"/>
</dbReference>
<dbReference type="SUPFAM" id="SSF75632">
    <property type="entry name" value="Cullin homology domain"/>
    <property type="match status" value="1"/>
</dbReference>
<dbReference type="InterPro" id="IPR059120">
    <property type="entry name" value="Cullin-like_AB"/>
</dbReference>
<dbReference type="InterPro" id="IPR036388">
    <property type="entry name" value="WH-like_DNA-bd_sf"/>
</dbReference>
<dbReference type="InterPro" id="IPR044554">
    <property type="entry name" value="ANAPC2"/>
</dbReference>
<evidence type="ECO:0000256" key="3">
    <source>
        <dbReference type="ARBA" id="ARBA00022776"/>
    </source>
</evidence>
<keyword evidence="2" id="KW-0132">Cell division</keyword>
<dbReference type="PANTHER" id="PTHR45957:SF1">
    <property type="entry name" value="ANAPHASE-PROMOTING COMPLEX SUBUNIT 2"/>
    <property type="match status" value="1"/>
</dbReference>
<evidence type="ECO:0000256" key="1">
    <source>
        <dbReference type="ARBA" id="ARBA00016068"/>
    </source>
</evidence>
<dbReference type="InterPro" id="IPR016158">
    <property type="entry name" value="Cullin_homology"/>
</dbReference>
<dbReference type="Gene3D" id="3.30.230.130">
    <property type="entry name" value="Cullin, Chain C, Domain 2"/>
    <property type="match status" value="1"/>
</dbReference>
<dbReference type="SMART" id="SM01013">
    <property type="entry name" value="APC2"/>
    <property type="match status" value="1"/>
</dbReference>
<dbReference type="FunFam" id="1.10.10.10:FF:000331">
    <property type="entry name" value="Anaphase-promoting complex subunit 2"/>
    <property type="match status" value="1"/>
</dbReference>
<dbReference type="FunFam" id="1.20.1310.10:FF:000032">
    <property type="entry name" value="Anaphase-promoting complex subunit 2"/>
    <property type="match status" value="1"/>
</dbReference>
<dbReference type="InterPro" id="IPR014786">
    <property type="entry name" value="ANAPC2_C"/>
</dbReference>
<dbReference type="EMBL" id="JBFOLJ010000001">
    <property type="protein sequence ID" value="KAL2559244.1"/>
    <property type="molecule type" value="Genomic_DNA"/>
</dbReference>
<comment type="caution">
    <text evidence="8">The sequence shown here is derived from an EMBL/GenBank/DDBJ whole genome shotgun (WGS) entry which is preliminary data.</text>
</comment>
<dbReference type="Gene3D" id="1.20.1310.10">
    <property type="entry name" value="Cullin Repeats"/>
    <property type="match status" value="1"/>
</dbReference>
<comment type="similarity">
    <text evidence="6">Belongs to the cullin family.</text>
</comment>
<evidence type="ECO:0000313" key="9">
    <source>
        <dbReference type="Proteomes" id="UP001604277"/>
    </source>
</evidence>
<evidence type="ECO:0000256" key="6">
    <source>
        <dbReference type="PROSITE-ProRule" id="PRU00330"/>
    </source>
</evidence>
<dbReference type="InterPro" id="IPR036317">
    <property type="entry name" value="Cullin_homology_sf"/>
</dbReference>
<dbReference type="Pfam" id="PF08672">
    <property type="entry name" value="ANAPC2"/>
    <property type="match status" value="1"/>
</dbReference>
<dbReference type="PROSITE" id="PS50069">
    <property type="entry name" value="CULLIN_2"/>
    <property type="match status" value="1"/>
</dbReference>
<organism evidence="8 9">
    <name type="scientific">Forsythia ovata</name>
    <dbReference type="NCBI Taxonomy" id="205694"/>
    <lineage>
        <taxon>Eukaryota</taxon>
        <taxon>Viridiplantae</taxon>
        <taxon>Streptophyta</taxon>
        <taxon>Embryophyta</taxon>
        <taxon>Tracheophyta</taxon>
        <taxon>Spermatophyta</taxon>
        <taxon>Magnoliopsida</taxon>
        <taxon>eudicotyledons</taxon>
        <taxon>Gunneridae</taxon>
        <taxon>Pentapetalae</taxon>
        <taxon>asterids</taxon>
        <taxon>lamiids</taxon>
        <taxon>Lamiales</taxon>
        <taxon>Oleaceae</taxon>
        <taxon>Forsythieae</taxon>
        <taxon>Forsythia</taxon>
    </lineage>
</organism>
<keyword evidence="3" id="KW-0498">Mitosis</keyword>
<name>A0ABD1XB89_9LAMI</name>